<feature type="compositionally biased region" description="Pro residues" evidence="2">
    <location>
        <begin position="289"/>
        <end position="324"/>
    </location>
</feature>
<evidence type="ECO:0000313" key="5">
    <source>
        <dbReference type="Proteomes" id="UP000604473"/>
    </source>
</evidence>
<evidence type="ECO:0000259" key="3">
    <source>
        <dbReference type="SMART" id="SM00382"/>
    </source>
</evidence>
<comment type="caution">
    <text evidence="4">The sequence shown here is derived from an EMBL/GenBank/DDBJ whole genome shotgun (WGS) entry which is preliminary data.</text>
</comment>
<sequence length="733" mass="77216">MYVAFFGLAHRPFGPAPCQGSLHWTDPHWHDFERLRLALIDGAPLALVLGRPGTGKTTFLRALLRDETLTDIFRPAFHTNPTGDGPTLLRWILSAFGAEAGAADPDRLLARVGTVLAEIRAAGRLPLLAIDEAQGLSAAGLQMLDRVARPRQGSRQGEGAALQIVLAGLPDLEPHLEQSHPPLLGLSRDSTVRLQPMTAAETADYIRSRIVAAEGDADALFDAGALALIHDQAHGLPRLVNTICDRSLNAAFGAGRPRLDGAFIREVLAEWQDSGDALCLLECPAPSLPRAPQTAPPGARPRPVAQPPPPDAAAVPSIPPPPISAPLSASSSVSVSGAVSAPGPSPAPPPRRRPRGRRLLAASTGAGLGLAAVFVGGALIVGLPSGPGTPIDATSPRLAGAGPVPESRRPARLPDRSQAAETVPGAESAQTNSTETGAAAERLARTRTRIEAAETRLADTLSELERLAARLRDATKETGAAEARRDAARDAAHRAEADFAQLQDRIAEAELRLDALDRRLDEGGADRLTGLQATAAAPTPKPGPKPRPDPAPAPVPATSPLELDAAPPDPRVAQRQYRHALGSTDPLDIAIAYSRAAVNGQSRAAYYLGQIYEVGDGVERDIDTARQWYRIAAAEVAAAQVRLEDLPEAPADPDRAMARPLASSRSDGVIELVWQGSGPFVVELAAEPGPPATRFATALTAARLAPPARPSLLWWRIRAGRSAPTEWQRIDPR</sequence>
<dbReference type="Pfam" id="PF08238">
    <property type="entry name" value="Sel1"/>
    <property type="match status" value="1"/>
</dbReference>
<dbReference type="InterPro" id="IPR049945">
    <property type="entry name" value="AAA_22"/>
</dbReference>
<keyword evidence="1" id="KW-0175">Coiled coil</keyword>
<protein>
    <submittedName>
        <fullName evidence="4">AAA family ATPase</fullName>
    </submittedName>
</protein>
<dbReference type="SUPFAM" id="SSF81901">
    <property type="entry name" value="HCP-like"/>
    <property type="match status" value="1"/>
</dbReference>
<feature type="region of interest" description="Disordered" evidence="2">
    <location>
        <begin position="289"/>
        <end position="355"/>
    </location>
</feature>
<feature type="coiled-coil region" evidence="1">
    <location>
        <begin position="443"/>
        <end position="526"/>
    </location>
</feature>
<dbReference type="SMART" id="SM00382">
    <property type="entry name" value="AAA"/>
    <property type="match status" value="1"/>
</dbReference>
<feature type="region of interest" description="Disordered" evidence="2">
    <location>
        <begin position="391"/>
        <end position="438"/>
    </location>
</feature>
<feature type="domain" description="AAA+ ATPase" evidence="3">
    <location>
        <begin position="42"/>
        <end position="198"/>
    </location>
</feature>
<dbReference type="EMBL" id="JAESJJ010000003">
    <property type="protein sequence ID" value="MBL3608100.1"/>
    <property type="molecule type" value="Genomic_DNA"/>
</dbReference>
<feature type="compositionally biased region" description="Pro residues" evidence="2">
    <location>
        <begin position="539"/>
        <end position="557"/>
    </location>
</feature>
<accession>A0ABS1RPV3</accession>
<dbReference type="SUPFAM" id="SSF52540">
    <property type="entry name" value="P-loop containing nucleoside triphosphate hydrolases"/>
    <property type="match status" value="1"/>
</dbReference>
<dbReference type="InterPro" id="IPR027417">
    <property type="entry name" value="P-loop_NTPase"/>
</dbReference>
<dbReference type="InterPro" id="IPR006597">
    <property type="entry name" value="Sel1-like"/>
</dbReference>
<gene>
    <name evidence="4" type="ORF">JMM60_04670</name>
</gene>
<keyword evidence="5" id="KW-1185">Reference proteome</keyword>
<name>A0ABS1RPV3_RHOSU</name>
<reference evidence="4 5" key="1">
    <citation type="submission" date="2021-01" db="EMBL/GenBank/DDBJ databases">
        <title>Draft genomes of Rhodovulum sulfidophilum.</title>
        <authorList>
            <person name="Guzman M.S."/>
        </authorList>
    </citation>
    <scope>NUCLEOTIDE SEQUENCE [LARGE SCALE GENOMIC DNA]</scope>
    <source>
        <strain evidence="4 5">AB35</strain>
    </source>
</reference>
<dbReference type="RefSeq" id="WP_202247629.1">
    <property type="nucleotide sequence ID" value="NZ_JAESJJ010000003.1"/>
</dbReference>
<evidence type="ECO:0000256" key="2">
    <source>
        <dbReference type="SAM" id="MobiDB-lite"/>
    </source>
</evidence>
<dbReference type="InterPro" id="IPR003593">
    <property type="entry name" value="AAA+_ATPase"/>
</dbReference>
<dbReference type="InterPro" id="IPR052026">
    <property type="entry name" value="ExeA_AAA_ATPase_DNA-bind"/>
</dbReference>
<organism evidence="4 5">
    <name type="scientific">Rhodovulum sulfidophilum</name>
    <name type="common">Rhodobacter sulfidophilus</name>
    <dbReference type="NCBI Taxonomy" id="35806"/>
    <lineage>
        <taxon>Bacteria</taxon>
        <taxon>Pseudomonadati</taxon>
        <taxon>Pseudomonadota</taxon>
        <taxon>Alphaproteobacteria</taxon>
        <taxon>Rhodobacterales</taxon>
        <taxon>Paracoccaceae</taxon>
        <taxon>Rhodovulum</taxon>
    </lineage>
</organism>
<dbReference type="Gene3D" id="1.25.40.10">
    <property type="entry name" value="Tetratricopeptide repeat domain"/>
    <property type="match status" value="1"/>
</dbReference>
<dbReference type="PANTHER" id="PTHR35894:SF1">
    <property type="entry name" value="PHOSPHORIBULOKINASE _ URIDINE KINASE FAMILY"/>
    <property type="match status" value="1"/>
</dbReference>
<proteinExistence type="predicted"/>
<feature type="compositionally biased region" description="Low complexity" evidence="2">
    <location>
        <begin position="325"/>
        <end position="342"/>
    </location>
</feature>
<dbReference type="SMART" id="SM00671">
    <property type="entry name" value="SEL1"/>
    <property type="match status" value="1"/>
</dbReference>
<feature type="region of interest" description="Disordered" evidence="2">
    <location>
        <begin position="527"/>
        <end position="572"/>
    </location>
</feature>
<evidence type="ECO:0000256" key="1">
    <source>
        <dbReference type="SAM" id="Coils"/>
    </source>
</evidence>
<dbReference type="InterPro" id="IPR011990">
    <property type="entry name" value="TPR-like_helical_dom_sf"/>
</dbReference>
<dbReference type="PANTHER" id="PTHR35894">
    <property type="entry name" value="GENERAL SECRETION PATHWAY PROTEIN A-RELATED"/>
    <property type="match status" value="1"/>
</dbReference>
<dbReference type="SUPFAM" id="SSF57997">
    <property type="entry name" value="Tropomyosin"/>
    <property type="match status" value="1"/>
</dbReference>
<evidence type="ECO:0000313" key="4">
    <source>
        <dbReference type="EMBL" id="MBL3608100.1"/>
    </source>
</evidence>
<dbReference type="Pfam" id="PF13401">
    <property type="entry name" value="AAA_22"/>
    <property type="match status" value="1"/>
</dbReference>
<feature type="compositionally biased region" description="Basic and acidic residues" evidence="2">
    <location>
        <begin position="406"/>
        <end position="415"/>
    </location>
</feature>
<dbReference type="Proteomes" id="UP000604473">
    <property type="component" value="Unassembled WGS sequence"/>
</dbReference>